<proteinExistence type="predicted"/>
<protein>
    <recommendedName>
        <fullName evidence="4">Bacteriophage Gp15 protein</fullName>
    </recommendedName>
</protein>
<sequence>MFSLYYKLNDVYEIDGVEYPVNASFDNILKLIDMTRDKTLATNYRVVLGIKMLFGKDTDLIQAYPFQHLNDIFLDVFKIYVNQGKEPEIKKDLAGKPLPPEFQKDKESSYSLKYDAEYIYSSFMQAYGIDLLEEQGKLHWFKFQALLAGLPEDTKFRQVVSIRLWKKPSKSDNEESQMRELQEVYKLPDEESEVEE</sequence>
<dbReference type="InterPro" id="IPR009660">
    <property type="entry name" value="Phage_A500_Gp15"/>
</dbReference>
<name>A0ABV0F2L9_9ENTE</name>
<organism evidence="2 3">
    <name type="scientific">Enterococcus diestrammenae</name>
    <dbReference type="NCBI Taxonomy" id="1155073"/>
    <lineage>
        <taxon>Bacteria</taxon>
        <taxon>Bacillati</taxon>
        <taxon>Bacillota</taxon>
        <taxon>Bacilli</taxon>
        <taxon>Lactobacillales</taxon>
        <taxon>Enterococcaceae</taxon>
        <taxon>Enterococcus</taxon>
    </lineage>
</organism>
<evidence type="ECO:0000313" key="3">
    <source>
        <dbReference type="Proteomes" id="UP001429357"/>
    </source>
</evidence>
<gene>
    <name evidence="2" type="ORF">BAU18_001835</name>
</gene>
<dbReference type="Proteomes" id="UP001429357">
    <property type="component" value="Unassembled WGS sequence"/>
</dbReference>
<feature type="compositionally biased region" description="Basic and acidic residues" evidence="1">
    <location>
        <begin position="169"/>
        <end position="189"/>
    </location>
</feature>
<comment type="caution">
    <text evidence="2">The sequence shown here is derived from an EMBL/GenBank/DDBJ whole genome shotgun (WGS) entry which is preliminary data.</text>
</comment>
<feature type="region of interest" description="Disordered" evidence="1">
    <location>
        <begin position="167"/>
        <end position="196"/>
    </location>
</feature>
<evidence type="ECO:0000313" key="2">
    <source>
        <dbReference type="EMBL" id="MEO1782242.1"/>
    </source>
</evidence>
<evidence type="ECO:0000256" key="1">
    <source>
        <dbReference type="SAM" id="MobiDB-lite"/>
    </source>
</evidence>
<evidence type="ECO:0008006" key="4">
    <source>
        <dbReference type="Google" id="ProtNLM"/>
    </source>
</evidence>
<reference evidence="2 3" key="2">
    <citation type="submission" date="2024-02" db="EMBL/GenBank/DDBJ databases">
        <title>The Genome Sequence of Enterococcus diestrammenae JM9A.</title>
        <authorList>
            <person name="Earl A."/>
            <person name="Manson A."/>
            <person name="Gilmore M."/>
            <person name="Sanders J."/>
            <person name="Shea T."/>
            <person name="Howe W."/>
            <person name="Livny J."/>
            <person name="Cuomo C."/>
            <person name="Neafsey D."/>
            <person name="Birren B."/>
        </authorList>
    </citation>
    <scope>NUCLEOTIDE SEQUENCE [LARGE SCALE GENOMIC DNA]</scope>
    <source>
        <strain evidence="2 3">JM9A</strain>
    </source>
</reference>
<dbReference type="EMBL" id="MAEI02000001">
    <property type="protein sequence ID" value="MEO1782242.1"/>
    <property type="molecule type" value="Genomic_DNA"/>
</dbReference>
<dbReference type="Pfam" id="PF06854">
    <property type="entry name" value="Phage_Gp15"/>
    <property type="match status" value="1"/>
</dbReference>
<accession>A0ABV0F2L9</accession>
<keyword evidence="3" id="KW-1185">Reference proteome</keyword>
<reference evidence="3" key="1">
    <citation type="submission" date="2016-06" db="EMBL/GenBank/DDBJ databases">
        <title>Four novel species of enterococci isolated from chicken manure.</title>
        <authorList>
            <person name="Van Tyne D."/>
        </authorList>
    </citation>
    <scope>NUCLEOTIDE SEQUENCE [LARGE SCALE GENOMIC DNA]</scope>
    <source>
        <strain evidence="3">JM9A</strain>
    </source>
</reference>
<dbReference type="RefSeq" id="WP_161869684.1">
    <property type="nucleotide sequence ID" value="NZ_MAEI02000001.1"/>
</dbReference>